<keyword evidence="6" id="KW-1185">Reference proteome</keyword>
<dbReference type="InterPro" id="IPR036052">
    <property type="entry name" value="TrpB-like_PALP_sf"/>
</dbReference>
<dbReference type="GO" id="GO:0019148">
    <property type="term" value="F:D-cysteine desulfhydrase activity"/>
    <property type="evidence" value="ECO:0007669"/>
    <property type="project" value="TreeGrafter"/>
</dbReference>
<protein>
    <recommendedName>
        <fullName evidence="4">Tryptophan synthase beta chain-like PALP domain-containing protein</fullName>
    </recommendedName>
</protein>
<dbReference type="InterPro" id="IPR001926">
    <property type="entry name" value="TrpB-like_PALP"/>
</dbReference>
<sequence length="102" mass="11606">MGYPLLAQRNTPIHPWNIPNLPKEFSLFIKRDDLTGSTLSGNKIRKLEFLLADALDKKCDTILTCGGIQSNHCRSTAVAARQLGLNCYLFLRNPSTDYRHWM</sequence>
<feature type="domain" description="Tryptophan synthase beta chain-like PALP" evidence="4">
    <location>
        <begin position="6"/>
        <end position="96"/>
    </location>
</feature>
<keyword evidence="3" id="KW-0663">Pyridoxal phosphate</keyword>
<evidence type="ECO:0000313" key="5">
    <source>
        <dbReference type="EMBL" id="KAJ7384339.1"/>
    </source>
</evidence>
<dbReference type="Gene3D" id="3.40.50.1100">
    <property type="match status" value="1"/>
</dbReference>
<evidence type="ECO:0000256" key="1">
    <source>
        <dbReference type="ARBA" id="ARBA00001933"/>
    </source>
</evidence>
<dbReference type="PANTHER" id="PTHR43780:SF2">
    <property type="entry name" value="1-AMINOCYCLOPROPANE-1-CARBOXYLATE DEAMINASE-RELATED"/>
    <property type="match status" value="1"/>
</dbReference>
<dbReference type="Pfam" id="PF00291">
    <property type="entry name" value="PALP"/>
    <property type="match status" value="1"/>
</dbReference>
<evidence type="ECO:0000313" key="6">
    <source>
        <dbReference type="Proteomes" id="UP001163046"/>
    </source>
</evidence>
<dbReference type="SUPFAM" id="SSF53686">
    <property type="entry name" value="Tryptophan synthase beta subunit-like PLP-dependent enzymes"/>
    <property type="match status" value="1"/>
</dbReference>
<evidence type="ECO:0000259" key="4">
    <source>
        <dbReference type="Pfam" id="PF00291"/>
    </source>
</evidence>
<dbReference type="AlphaFoldDB" id="A0A9W9ZQV3"/>
<dbReference type="EMBL" id="MU825888">
    <property type="protein sequence ID" value="KAJ7384339.1"/>
    <property type="molecule type" value="Genomic_DNA"/>
</dbReference>
<organism evidence="5 6">
    <name type="scientific">Desmophyllum pertusum</name>
    <dbReference type="NCBI Taxonomy" id="174260"/>
    <lineage>
        <taxon>Eukaryota</taxon>
        <taxon>Metazoa</taxon>
        <taxon>Cnidaria</taxon>
        <taxon>Anthozoa</taxon>
        <taxon>Hexacorallia</taxon>
        <taxon>Scleractinia</taxon>
        <taxon>Caryophylliina</taxon>
        <taxon>Caryophylliidae</taxon>
        <taxon>Desmophyllum</taxon>
    </lineage>
</organism>
<comment type="similarity">
    <text evidence="2">Belongs to the ACC deaminase/D-cysteine desulfhydrase family.</text>
</comment>
<proteinExistence type="inferred from homology"/>
<comment type="caution">
    <text evidence="5">The sequence shown here is derived from an EMBL/GenBank/DDBJ whole genome shotgun (WGS) entry which is preliminary data.</text>
</comment>
<dbReference type="Proteomes" id="UP001163046">
    <property type="component" value="Unassembled WGS sequence"/>
</dbReference>
<name>A0A9W9ZQV3_9CNID</name>
<reference evidence="5" key="1">
    <citation type="submission" date="2023-01" db="EMBL/GenBank/DDBJ databases">
        <title>Genome assembly of the deep-sea coral Lophelia pertusa.</title>
        <authorList>
            <person name="Herrera S."/>
            <person name="Cordes E."/>
        </authorList>
    </citation>
    <scope>NUCLEOTIDE SEQUENCE</scope>
    <source>
        <strain evidence="5">USNM1676648</strain>
        <tissue evidence="5">Polyp</tissue>
    </source>
</reference>
<comment type="cofactor">
    <cofactor evidence="1">
        <name>pyridoxal 5'-phosphate</name>
        <dbReference type="ChEBI" id="CHEBI:597326"/>
    </cofactor>
</comment>
<dbReference type="OrthoDB" id="10266364at2759"/>
<dbReference type="InterPro" id="IPR027278">
    <property type="entry name" value="ACCD_DCysDesulf"/>
</dbReference>
<dbReference type="PANTHER" id="PTHR43780">
    <property type="entry name" value="1-AMINOCYCLOPROPANE-1-CARBOXYLATE DEAMINASE-RELATED"/>
    <property type="match status" value="1"/>
</dbReference>
<evidence type="ECO:0000256" key="3">
    <source>
        <dbReference type="ARBA" id="ARBA00022898"/>
    </source>
</evidence>
<accession>A0A9W9ZQV3</accession>
<gene>
    <name evidence="5" type="ORF">OS493_022452</name>
</gene>
<evidence type="ECO:0000256" key="2">
    <source>
        <dbReference type="ARBA" id="ARBA00008639"/>
    </source>
</evidence>